<evidence type="ECO:0000256" key="5">
    <source>
        <dbReference type="ARBA" id="ARBA00049026"/>
    </source>
</evidence>
<dbReference type="InterPro" id="IPR020581">
    <property type="entry name" value="GDC_P"/>
</dbReference>
<feature type="domain" description="Glycine dehydrogenase C-terminal" evidence="7">
    <location>
        <begin position="379"/>
        <end position="483"/>
    </location>
</feature>
<comment type="function">
    <text evidence="1">The glycine cleavage system catalyzes the degradation of glycine. The P protein binds the alpha-amino group of glycine through its pyridoxal phosphate cofactor; CO(2) is released and the remaining methylamine moiety is then transferred to the lipoamide cofactor of the H protein.</text>
</comment>
<dbReference type="NCBIfam" id="NF003346">
    <property type="entry name" value="PRK04366.1"/>
    <property type="match status" value="1"/>
</dbReference>
<dbReference type="GO" id="GO:0019464">
    <property type="term" value="P:glycine decarboxylation via glycine cleavage system"/>
    <property type="evidence" value="ECO:0007669"/>
    <property type="project" value="TreeGrafter"/>
</dbReference>
<dbReference type="GO" id="GO:0016594">
    <property type="term" value="F:glycine binding"/>
    <property type="evidence" value="ECO:0007669"/>
    <property type="project" value="TreeGrafter"/>
</dbReference>
<evidence type="ECO:0000313" key="8">
    <source>
        <dbReference type="EMBL" id="NDP48183.1"/>
    </source>
</evidence>
<gene>
    <name evidence="8" type="ORF">GZ085_07295</name>
</gene>
<comment type="catalytic activity">
    <reaction evidence="5">
        <text>N(6)-[(R)-lipoyl]-L-lysyl-[glycine-cleavage complex H protein] + glycine + H(+) = N(6)-[(R)-S(8)-aminomethyldihydrolipoyl]-L-lysyl-[glycine-cleavage complex H protein] + CO2</text>
        <dbReference type="Rhea" id="RHEA:24304"/>
        <dbReference type="Rhea" id="RHEA-COMP:10494"/>
        <dbReference type="Rhea" id="RHEA-COMP:10495"/>
        <dbReference type="ChEBI" id="CHEBI:15378"/>
        <dbReference type="ChEBI" id="CHEBI:16526"/>
        <dbReference type="ChEBI" id="CHEBI:57305"/>
        <dbReference type="ChEBI" id="CHEBI:83099"/>
        <dbReference type="ChEBI" id="CHEBI:83143"/>
        <dbReference type="EC" id="1.4.4.2"/>
    </reaction>
</comment>
<evidence type="ECO:0000256" key="1">
    <source>
        <dbReference type="ARBA" id="ARBA00003788"/>
    </source>
</evidence>
<dbReference type="InterPro" id="IPR015422">
    <property type="entry name" value="PyrdxlP-dep_Trfase_small"/>
</dbReference>
<evidence type="ECO:0000259" key="6">
    <source>
        <dbReference type="Pfam" id="PF00266"/>
    </source>
</evidence>
<dbReference type="PANTHER" id="PTHR11773:SF1">
    <property type="entry name" value="GLYCINE DEHYDROGENASE (DECARBOXYLATING), MITOCHONDRIAL"/>
    <property type="match status" value="1"/>
</dbReference>
<dbReference type="InterPro" id="IPR049316">
    <property type="entry name" value="GDC-P_C"/>
</dbReference>
<organism evidence="8 9">
    <name type="scientific">Sulfuriferula multivorans</name>
    <dbReference type="NCBI Taxonomy" id="1559896"/>
    <lineage>
        <taxon>Bacteria</taxon>
        <taxon>Pseudomonadati</taxon>
        <taxon>Pseudomonadota</taxon>
        <taxon>Betaproteobacteria</taxon>
        <taxon>Nitrosomonadales</taxon>
        <taxon>Sulfuricellaceae</taxon>
        <taxon>Sulfuriferula</taxon>
    </lineage>
</organism>
<dbReference type="InterPro" id="IPR015424">
    <property type="entry name" value="PyrdxlP-dep_Trfase"/>
</dbReference>
<sequence>MHNISLSRFTNGRANLRRYHQARWDEPVIFELSQRGERGVLVPELEQEIAVATNQALSGLPHGMLRTQAPRLPEMSQNRVLRHYLRLSQQTLGADLNVDVGQGTCTMKYNPKINEQLARDPRMSELHPLQDADTVQGMLHIFHQVHALMMEVSGMDAVSLQARSGSQAIYGNFAVLRAYQEASGTYGVRDEVITTIFSHPSDAACARLLGYRVITLYPDADGYPDLDALRTALSPRTAALIITNPEDTGIFNKKIRQFTDMVRAAGGVNIYDQANANGLLGITRAREAGFDMCHFNLHKTFATPHACGGPAVGAMCVTQELERFLPSPKVVLREGSYAIDDAGPDSVGKVSAFMGTGSIVLRAYAWAMNLGAKGLREVSEIAVLNNNYMMHELLKIPGLSAPYAPGKRRIEQVRYSWEKLHADTGIHSEQIGIRAADFGVHYWTSHHPFLVPEPATIEPTESYSQADLDEFVDVMRHIAHEAYTNPETIRSAPHNCPVHAVDASVLDDPKRWAITWRGYQRKLRSQEAKQSA</sequence>
<evidence type="ECO:0000259" key="7">
    <source>
        <dbReference type="Pfam" id="PF21478"/>
    </source>
</evidence>
<evidence type="ECO:0000256" key="3">
    <source>
        <dbReference type="ARBA" id="ARBA00022898"/>
    </source>
</evidence>
<feature type="domain" description="Aminotransferase class V" evidence="6">
    <location>
        <begin position="175"/>
        <end position="302"/>
    </location>
</feature>
<name>A0A7C9P4S6_9PROT</name>
<dbReference type="Pfam" id="PF21478">
    <property type="entry name" value="GcvP2_C"/>
    <property type="match status" value="1"/>
</dbReference>
<reference evidence="8 9" key="1">
    <citation type="submission" date="2019-09" db="EMBL/GenBank/DDBJ databases">
        <title>H2 Metabolism Revealed by Metagenomic Analysis in Subglacial Sediment of East Antarctica.</title>
        <authorList>
            <person name="Yang Z."/>
            <person name="Zhang Y."/>
            <person name="Lv Y."/>
            <person name="Yan W."/>
            <person name="Xiao X."/>
            <person name="Sun B."/>
            <person name="Ma H."/>
        </authorList>
    </citation>
    <scope>NUCLEOTIDE SEQUENCE [LARGE SCALE GENOMIC DNA]</scope>
    <source>
        <strain evidence="8">Bin2_2</strain>
    </source>
</reference>
<dbReference type="PANTHER" id="PTHR11773">
    <property type="entry name" value="GLYCINE DEHYDROGENASE, DECARBOXYLATING"/>
    <property type="match status" value="1"/>
</dbReference>
<dbReference type="AlphaFoldDB" id="A0A7C9P4S6"/>
<dbReference type="Gene3D" id="3.90.1150.10">
    <property type="entry name" value="Aspartate Aminotransferase, domain 1"/>
    <property type="match status" value="1"/>
</dbReference>
<dbReference type="GO" id="GO:0004375">
    <property type="term" value="F:glycine dehydrogenase (decarboxylating) activity"/>
    <property type="evidence" value="ECO:0007669"/>
    <property type="project" value="UniProtKB-EC"/>
</dbReference>
<dbReference type="SUPFAM" id="SSF53383">
    <property type="entry name" value="PLP-dependent transferases"/>
    <property type="match status" value="1"/>
</dbReference>
<dbReference type="GO" id="GO:0005829">
    <property type="term" value="C:cytosol"/>
    <property type="evidence" value="ECO:0007669"/>
    <property type="project" value="TreeGrafter"/>
</dbReference>
<comment type="caution">
    <text evidence="8">The sequence shown here is derived from an EMBL/GenBank/DDBJ whole genome shotgun (WGS) entry which is preliminary data.</text>
</comment>
<dbReference type="GO" id="GO:0030170">
    <property type="term" value="F:pyridoxal phosphate binding"/>
    <property type="evidence" value="ECO:0007669"/>
    <property type="project" value="TreeGrafter"/>
</dbReference>
<proteinExistence type="predicted"/>
<dbReference type="GO" id="GO:0005960">
    <property type="term" value="C:glycine cleavage complex"/>
    <property type="evidence" value="ECO:0007669"/>
    <property type="project" value="TreeGrafter"/>
</dbReference>
<dbReference type="EC" id="1.4.4.2" evidence="2"/>
<evidence type="ECO:0000313" key="9">
    <source>
        <dbReference type="Proteomes" id="UP000483432"/>
    </source>
</evidence>
<dbReference type="InterPro" id="IPR015421">
    <property type="entry name" value="PyrdxlP-dep_Trfase_major"/>
</dbReference>
<dbReference type="InterPro" id="IPR000192">
    <property type="entry name" value="Aminotrans_V_dom"/>
</dbReference>
<keyword evidence="4" id="KW-0560">Oxidoreductase</keyword>
<dbReference type="EMBL" id="JAAFGW010000089">
    <property type="protein sequence ID" value="NDP48183.1"/>
    <property type="molecule type" value="Genomic_DNA"/>
</dbReference>
<accession>A0A7C9P4S6</accession>
<dbReference type="Pfam" id="PF00266">
    <property type="entry name" value="Aminotran_5"/>
    <property type="match status" value="1"/>
</dbReference>
<dbReference type="Gene3D" id="3.40.640.10">
    <property type="entry name" value="Type I PLP-dependent aspartate aminotransferase-like (Major domain)"/>
    <property type="match status" value="1"/>
</dbReference>
<dbReference type="Gene3D" id="6.20.440.10">
    <property type="match status" value="1"/>
</dbReference>
<evidence type="ECO:0000256" key="2">
    <source>
        <dbReference type="ARBA" id="ARBA00012134"/>
    </source>
</evidence>
<dbReference type="Proteomes" id="UP000483432">
    <property type="component" value="Unassembled WGS sequence"/>
</dbReference>
<keyword evidence="3" id="KW-0663">Pyridoxal phosphate</keyword>
<evidence type="ECO:0000256" key="4">
    <source>
        <dbReference type="ARBA" id="ARBA00023002"/>
    </source>
</evidence>
<protein>
    <recommendedName>
        <fullName evidence="2">glycine dehydrogenase (aminomethyl-transferring)</fullName>
        <ecNumber evidence="2">1.4.4.2</ecNumber>
    </recommendedName>
</protein>